<accession>A0A6S7GKC9</accession>
<keyword evidence="4" id="KW-1185">Reference proteome</keyword>
<dbReference type="Proteomes" id="UP001152795">
    <property type="component" value="Unassembled WGS sequence"/>
</dbReference>
<sequence>MAYAQRVSLNCLEYLCDVYDKLPDSSRKEITWSSYGSPLIEIVKGCNWAAIRIVEKHREFMDNLVDEPFDDNANTPMLIAVRESNIEIAKWLINLPGKNPDIEKKNVEGESPIYLAALKGQVEVIKEMLSALYPRSQKRRETLFANENLYGIGHSIFYPASQSGKPAILDFLMKEKAARRLLQRELQHSQSETFILGVCHSGSEKFLKTMLELHKDLQIGGLKDKEGVTPLMR</sequence>
<dbReference type="Pfam" id="PF12796">
    <property type="entry name" value="Ank_2"/>
    <property type="match status" value="1"/>
</dbReference>
<dbReference type="SMART" id="SM00248">
    <property type="entry name" value="ANK"/>
    <property type="match status" value="3"/>
</dbReference>
<evidence type="ECO:0000256" key="1">
    <source>
        <dbReference type="ARBA" id="ARBA00022737"/>
    </source>
</evidence>
<dbReference type="PROSITE" id="PS50088">
    <property type="entry name" value="ANK_REPEAT"/>
    <property type="match status" value="1"/>
</dbReference>
<dbReference type="OrthoDB" id="6251518at2759"/>
<evidence type="ECO:0000313" key="4">
    <source>
        <dbReference type="Proteomes" id="UP001152795"/>
    </source>
</evidence>
<gene>
    <name evidence="3" type="ORF">PACLA_8A029817</name>
</gene>
<protein>
    <submittedName>
        <fullName evidence="3">Ankyrin repeat</fullName>
    </submittedName>
</protein>
<keyword evidence="2" id="KW-0040">ANK repeat</keyword>
<dbReference type="InterPro" id="IPR002110">
    <property type="entry name" value="Ankyrin_rpt"/>
</dbReference>
<dbReference type="SUPFAM" id="SSF48403">
    <property type="entry name" value="Ankyrin repeat"/>
    <property type="match status" value="1"/>
</dbReference>
<dbReference type="Gene3D" id="1.25.40.20">
    <property type="entry name" value="Ankyrin repeat-containing domain"/>
    <property type="match status" value="1"/>
</dbReference>
<keyword evidence="1" id="KW-0677">Repeat</keyword>
<reference evidence="3" key="1">
    <citation type="submission" date="2020-04" db="EMBL/GenBank/DDBJ databases">
        <authorList>
            <person name="Alioto T."/>
            <person name="Alioto T."/>
            <person name="Gomez Garrido J."/>
        </authorList>
    </citation>
    <scope>NUCLEOTIDE SEQUENCE</scope>
    <source>
        <strain evidence="3">A484AB</strain>
    </source>
</reference>
<dbReference type="PANTHER" id="PTHR24198:SF165">
    <property type="entry name" value="ANKYRIN REPEAT-CONTAINING PROTEIN-RELATED"/>
    <property type="match status" value="1"/>
</dbReference>
<comment type="caution">
    <text evidence="3">The sequence shown here is derived from an EMBL/GenBank/DDBJ whole genome shotgun (WGS) entry which is preliminary data.</text>
</comment>
<dbReference type="PANTHER" id="PTHR24198">
    <property type="entry name" value="ANKYRIN REPEAT AND PROTEIN KINASE DOMAIN-CONTAINING PROTEIN"/>
    <property type="match status" value="1"/>
</dbReference>
<evidence type="ECO:0000313" key="3">
    <source>
        <dbReference type="EMBL" id="CAB3991923.1"/>
    </source>
</evidence>
<dbReference type="PROSITE" id="PS50297">
    <property type="entry name" value="ANK_REP_REGION"/>
    <property type="match status" value="1"/>
</dbReference>
<name>A0A6S7GKC9_PARCT</name>
<dbReference type="EMBL" id="CACRXK020001943">
    <property type="protein sequence ID" value="CAB3991923.1"/>
    <property type="molecule type" value="Genomic_DNA"/>
</dbReference>
<dbReference type="AlphaFoldDB" id="A0A6S7GKC9"/>
<organism evidence="3 4">
    <name type="scientific">Paramuricea clavata</name>
    <name type="common">Red gorgonian</name>
    <name type="synonym">Violescent sea-whip</name>
    <dbReference type="NCBI Taxonomy" id="317549"/>
    <lineage>
        <taxon>Eukaryota</taxon>
        <taxon>Metazoa</taxon>
        <taxon>Cnidaria</taxon>
        <taxon>Anthozoa</taxon>
        <taxon>Octocorallia</taxon>
        <taxon>Malacalcyonacea</taxon>
        <taxon>Plexauridae</taxon>
        <taxon>Paramuricea</taxon>
    </lineage>
</organism>
<evidence type="ECO:0000256" key="2">
    <source>
        <dbReference type="ARBA" id="ARBA00023043"/>
    </source>
</evidence>
<proteinExistence type="predicted"/>
<dbReference type="InterPro" id="IPR036770">
    <property type="entry name" value="Ankyrin_rpt-contain_sf"/>
</dbReference>